<proteinExistence type="predicted"/>
<comment type="caution">
    <text evidence="1">The sequence shown here is derived from an EMBL/GenBank/DDBJ whole genome shotgun (WGS) entry which is preliminary data.</text>
</comment>
<sequence length="50" mass="5822">SPDNRSVHWSSNDRKLINVPFEENPYSAIAAWFKTDEGVEVFKSIEKRLN</sequence>
<gene>
    <name evidence="1" type="ORF">S01H4_39368</name>
</gene>
<dbReference type="AlphaFoldDB" id="X1BSS1"/>
<feature type="non-terminal residue" evidence="1">
    <location>
        <position position="1"/>
    </location>
</feature>
<accession>X1BSS1</accession>
<organism evidence="1">
    <name type="scientific">marine sediment metagenome</name>
    <dbReference type="NCBI Taxonomy" id="412755"/>
    <lineage>
        <taxon>unclassified sequences</taxon>
        <taxon>metagenomes</taxon>
        <taxon>ecological metagenomes</taxon>
    </lineage>
</organism>
<evidence type="ECO:0000313" key="1">
    <source>
        <dbReference type="EMBL" id="GAG98789.1"/>
    </source>
</evidence>
<reference evidence="1" key="1">
    <citation type="journal article" date="2014" name="Front. Microbiol.">
        <title>High frequency of phylogenetically diverse reductive dehalogenase-homologous genes in deep subseafloor sedimentary metagenomes.</title>
        <authorList>
            <person name="Kawai M."/>
            <person name="Futagami T."/>
            <person name="Toyoda A."/>
            <person name="Takaki Y."/>
            <person name="Nishi S."/>
            <person name="Hori S."/>
            <person name="Arai W."/>
            <person name="Tsubouchi T."/>
            <person name="Morono Y."/>
            <person name="Uchiyama I."/>
            <person name="Ito T."/>
            <person name="Fujiyama A."/>
            <person name="Inagaki F."/>
            <person name="Takami H."/>
        </authorList>
    </citation>
    <scope>NUCLEOTIDE SEQUENCE</scope>
    <source>
        <strain evidence="1">Expedition CK06-06</strain>
    </source>
</reference>
<protein>
    <submittedName>
        <fullName evidence="1">Uncharacterized protein</fullName>
    </submittedName>
</protein>
<name>X1BSS1_9ZZZZ</name>
<dbReference type="EMBL" id="BART01021315">
    <property type="protein sequence ID" value="GAG98789.1"/>
    <property type="molecule type" value="Genomic_DNA"/>
</dbReference>